<dbReference type="EMBL" id="MU004302">
    <property type="protein sequence ID" value="KAF2660040.1"/>
    <property type="molecule type" value="Genomic_DNA"/>
</dbReference>
<dbReference type="AlphaFoldDB" id="A0A6A6TJH2"/>
<gene>
    <name evidence="2" type="ORF">K491DRAFT_675075</name>
</gene>
<feature type="domain" description="BTB" evidence="1">
    <location>
        <begin position="14"/>
        <end position="103"/>
    </location>
</feature>
<reference evidence="2" key="1">
    <citation type="journal article" date="2020" name="Stud. Mycol.">
        <title>101 Dothideomycetes genomes: a test case for predicting lifestyles and emergence of pathogens.</title>
        <authorList>
            <person name="Haridas S."/>
            <person name="Albert R."/>
            <person name="Binder M."/>
            <person name="Bloem J."/>
            <person name="Labutti K."/>
            <person name="Salamov A."/>
            <person name="Andreopoulos B."/>
            <person name="Baker S."/>
            <person name="Barry K."/>
            <person name="Bills G."/>
            <person name="Bluhm B."/>
            <person name="Cannon C."/>
            <person name="Castanera R."/>
            <person name="Culley D."/>
            <person name="Daum C."/>
            <person name="Ezra D."/>
            <person name="Gonzalez J."/>
            <person name="Henrissat B."/>
            <person name="Kuo A."/>
            <person name="Liang C."/>
            <person name="Lipzen A."/>
            <person name="Lutzoni F."/>
            <person name="Magnuson J."/>
            <person name="Mondo S."/>
            <person name="Nolan M."/>
            <person name="Ohm R."/>
            <person name="Pangilinan J."/>
            <person name="Park H.-J."/>
            <person name="Ramirez L."/>
            <person name="Alfaro M."/>
            <person name="Sun H."/>
            <person name="Tritt A."/>
            <person name="Yoshinaga Y."/>
            <person name="Zwiers L.-H."/>
            <person name="Turgeon B."/>
            <person name="Goodwin S."/>
            <person name="Spatafora J."/>
            <person name="Crous P."/>
            <person name="Grigoriev I."/>
        </authorList>
    </citation>
    <scope>NUCLEOTIDE SEQUENCE</scope>
    <source>
        <strain evidence="2">CBS 122681</strain>
    </source>
</reference>
<proteinExistence type="predicted"/>
<dbReference type="Proteomes" id="UP000799324">
    <property type="component" value="Unassembled WGS sequence"/>
</dbReference>
<keyword evidence="3" id="KW-1185">Reference proteome</keyword>
<evidence type="ECO:0000313" key="3">
    <source>
        <dbReference type="Proteomes" id="UP000799324"/>
    </source>
</evidence>
<accession>A0A6A6TJH2</accession>
<dbReference type="OrthoDB" id="5398371at2759"/>
<dbReference type="InterPro" id="IPR000210">
    <property type="entry name" value="BTB/POZ_dom"/>
</dbReference>
<protein>
    <recommendedName>
        <fullName evidence="1">BTB domain-containing protein</fullName>
    </recommendedName>
</protein>
<evidence type="ECO:0000313" key="2">
    <source>
        <dbReference type="EMBL" id="KAF2660040.1"/>
    </source>
</evidence>
<name>A0A6A6TJH2_9PLEO</name>
<evidence type="ECO:0000259" key="1">
    <source>
        <dbReference type="PROSITE" id="PS50097"/>
    </source>
</evidence>
<organism evidence="2 3">
    <name type="scientific">Lophiostoma macrostomum CBS 122681</name>
    <dbReference type="NCBI Taxonomy" id="1314788"/>
    <lineage>
        <taxon>Eukaryota</taxon>
        <taxon>Fungi</taxon>
        <taxon>Dikarya</taxon>
        <taxon>Ascomycota</taxon>
        <taxon>Pezizomycotina</taxon>
        <taxon>Dothideomycetes</taxon>
        <taxon>Pleosporomycetidae</taxon>
        <taxon>Pleosporales</taxon>
        <taxon>Lophiostomataceae</taxon>
        <taxon>Lophiostoma</taxon>
    </lineage>
</organism>
<sequence length="424" mass="48368">MAGAIDPFVIDPDGDLILEVRQDKESARFAFRVDSSVLQRNSPYFERLLSDHFREGQEFAATRNALRLAGYSNIAEVPAEALPTIELIDVGRISKVSSIQNLVADFLRAVHSLDLPAHPPIANLANLAVVADRFECVPYIARFVQRKRYIQAIDAKTKSRSSTSLPEERVRQKLLIGLLFDHPPWVTKYSKQLILGDSSQWRPGVVVDDTAALWWDLPRNVEDELVKRREYILETVNSLQAHFLKKYASGERQCKLGYDSSVQCDSFQLGEMIRFFSRLGTLRLQGTIYDPREPTWHTGDIGRLLESLRQCPSYQIDRNHSHCGLRTRLLPLLDLIQNQLSLDTASLDISICADCWNSNREYAWSLAKRPVLWIQPTSTGNRSLAPTFTKKGHQRTPSSCLGRHIVVREMFMAQERDWTARDAY</sequence>
<dbReference type="PROSITE" id="PS50097">
    <property type="entry name" value="BTB"/>
    <property type="match status" value="1"/>
</dbReference>